<dbReference type="InterPro" id="IPR011075">
    <property type="entry name" value="TetR_C"/>
</dbReference>
<sequence>MSLKESASGRRRRGNELQEALLDAAWAELTERGYDDFTIEAVADRASTSRAVIYRRWSAKPDLVRAALVHYVSRETLGSVDTGSLRGDLLAMLRRANELRAPVVTLIVTQLGAFYREADATLADVRHEMTGSDVVLNEIFERAVARGEADPAKLTPRVRAVTFDLYRNEVLMTQQPQPEEVLVSIVDEVALPLVR</sequence>
<evidence type="ECO:0000313" key="7">
    <source>
        <dbReference type="Proteomes" id="UP000318297"/>
    </source>
</evidence>
<evidence type="ECO:0000256" key="3">
    <source>
        <dbReference type="ARBA" id="ARBA00023163"/>
    </source>
</evidence>
<feature type="domain" description="HTH tetR-type" evidence="5">
    <location>
        <begin position="15"/>
        <end position="75"/>
    </location>
</feature>
<dbReference type="GO" id="GO:0003700">
    <property type="term" value="F:DNA-binding transcription factor activity"/>
    <property type="evidence" value="ECO:0007669"/>
    <property type="project" value="TreeGrafter"/>
</dbReference>
<organism evidence="6 7">
    <name type="scientific">Rudaeicoccus suwonensis</name>
    <dbReference type="NCBI Taxonomy" id="657409"/>
    <lineage>
        <taxon>Bacteria</taxon>
        <taxon>Bacillati</taxon>
        <taxon>Actinomycetota</taxon>
        <taxon>Actinomycetes</taxon>
        <taxon>Micrococcales</taxon>
        <taxon>Dermacoccaceae</taxon>
        <taxon>Rudaeicoccus</taxon>
    </lineage>
</organism>
<dbReference type="SUPFAM" id="SSF48498">
    <property type="entry name" value="Tetracyclin repressor-like, C-terminal domain"/>
    <property type="match status" value="1"/>
</dbReference>
<dbReference type="Proteomes" id="UP000318297">
    <property type="component" value="Unassembled WGS sequence"/>
</dbReference>
<dbReference type="PANTHER" id="PTHR30055">
    <property type="entry name" value="HTH-TYPE TRANSCRIPTIONAL REGULATOR RUTR"/>
    <property type="match status" value="1"/>
</dbReference>
<dbReference type="RefSeq" id="WP_145229246.1">
    <property type="nucleotide sequence ID" value="NZ_VIVQ01000002.1"/>
</dbReference>
<dbReference type="SUPFAM" id="SSF46689">
    <property type="entry name" value="Homeodomain-like"/>
    <property type="match status" value="1"/>
</dbReference>
<dbReference type="GO" id="GO:0000976">
    <property type="term" value="F:transcription cis-regulatory region binding"/>
    <property type="evidence" value="ECO:0007669"/>
    <property type="project" value="TreeGrafter"/>
</dbReference>
<dbReference type="EMBL" id="VIVQ01000002">
    <property type="protein sequence ID" value="TWE10347.1"/>
    <property type="molecule type" value="Genomic_DNA"/>
</dbReference>
<evidence type="ECO:0000259" key="5">
    <source>
        <dbReference type="PROSITE" id="PS50977"/>
    </source>
</evidence>
<proteinExistence type="predicted"/>
<dbReference type="Gene3D" id="1.10.10.60">
    <property type="entry name" value="Homeodomain-like"/>
    <property type="match status" value="1"/>
</dbReference>
<dbReference type="PRINTS" id="PR00455">
    <property type="entry name" value="HTHTETR"/>
</dbReference>
<dbReference type="InterPro" id="IPR009057">
    <property type="entry name" value="Homeodomain-like_sf"/>
</dbReference>
<name>A0A561E404_9MICO</name>
<evidence type="ECO:0000256" key="2">
    <source>
        <dbReference type="ARBA" id="ARBA00023125"/>
    </source>
</evidence>
<dbReference type="InterPro" id="IPR036271">
    <property type="entry name" value="Tet_transcr_reg_TetR-rel_C_sf"/>
</dbReference>
<accession>A0A561E404</accession>
<evidence type="ECO:0000256" key="4">
    <source>
        <dbReference type="PROSITE-ProRule" id="PRU00335"/>
    </source>
</evidence>
<dbReference type="AlphaFoldDB" id="A0A561E404"/>
<dbReference type="PROSITE" id="PS50977">
    <property type="entry name" value="HTH_TETR_2"/>
    <property type="match status" value="1"/>
</dbReference>
<dbReference type="InterPro" id="IPR001647">
    <property type="entry name" value="HTH_TetR"/>
</dbReference>
<comment type="caution">
    <text evidence="6">The sequence shown here is derived from an EMBL/GenBank/DDBJ whole genome shotgun (WGS) entry which is preliminary data.</text>
</comment>
<dbReference type="OrthoDB" id="9796019at2"/>
<protein>
    <submittedName>
        <fullName evidence="6">TetR family transcriptional regulator</fullName>
    </submittedName>
</protein>
<keyword evidence="2 4" id="KW-0238">DNA-binding</keyword>
<keyword evidence="7" id="KW-1185">Reference proteome</keyword>
<dbReference type="PANTHER" id="PTHR30055:SF148">
    <property type="entry name" value="TETR-FAMILY TRANSCRIPTIONAL REGULATOR"/>
    <property type="match status" value="1"/>
</dbReference>
<keyword evidence="1" id="KW-0805">Transcription regulation</keyword>
<dbReference type="Pfam" id="PF00440">
    <property type="entry name" value="TetR_N"/>
    <property type="match status" value="1"/>
</dbReference>
<gene>
    <name evidence="6" type="ORF">BKA23_2704</name>
</gene>
<reference evidence="6 7" key="1">
    <citation type="submission" date="2019-06" db="EMBL/GenBank/DDBJ databases">
        <title>Sequencing the genomes of 1000 actinobacteria strains.</title>
        <authorList>
            <person name="Klenk H.-P."/>
        </authorList>
    </citation>
    <scope>NUCLEOTIDE SEQUENCE [LARGE SCALE GENOMIC DNA]</scope>
    <source>
        <strain evidence="6 7">DSM 19560</strain>
    </source>
</reference>
<evidence type="ECO:0000313" key="6">
    <source>
        <dbReference type="EMBL" id="TWE10347.1"/>
    </source>
</evidence>
<dbReference type="Pfam" id="PF16859">
    <property type="entry name" value="TetR_C_11"/>
    <property type="match status" value="1"/>
</dbReference>
<evidence type="ECO:0000256" key="1">
    <source>
        <dbReference type="ARBA" id="ARBA00023015"/>
    </source>
</evidence>
<keyword evidence="3" id="KW-0804">Transcription</keyword>
<dbReference type="InterPro" id="IPR050109">
    <property type="entry name" value="HTH-type_TetR-like_transc_reg"/>
</dbReference>
<dbReference type="Gene3D" id="1.10.357.10">
    <property type="entry name" value="Tetracycline Repressor, domain 2"/>
    <property type="match status" value="1"/>
</dbReference>
<feature type="DNA-binding region" description="H-T-H motif" evidence="4">
    <location>
        <begin position="38"/>
        <end position="57"/>
    </location>
</feature>